<dbReference type="InterPro" id="IPR033940">
    <property type="entry name" value="IPMI_Swivel"/>
</dbReference>
<dbReference type="Pfam" id="PF00694">
    <property type="entry name" value="Aconitase_C"/>
    <property type="match status" value="1"/>
</dbReference>
<comment type="function">
    <text evidence="2 10">Catalyzes the isomerization between 2-isopropylmalate and 3-isopropylmalate, via the formation of 2-isopropylmaleate.</text>
</comment>
<dbReference type="InterPro" id="IPR050075">
    <property type="entry name" value="LeuD"/>
</dbReference>
<evidence type="ECO:0000313" key="12">
    <source>
        <dbReference type="EMBL" id="SDR31204.1"/>
    </source>
</evidence>
<accession>A0A1H1I0I3</accession>
<dbReference type="EMBL" id="FNKH01000003">
    <property type="protein sequence ID" value="SDR31204.1"/>
    <property type="molecule type" value="Genomic_DNA"/>
</dbReference>
<evidence type="ECO:0000256" key="7">
    <source>
        <dbReference type="ARBA" id="ARBA00022605"/>
    </source>
</evidence>
<evidence type="ECO:0000256" key="3">
    <source>
        <dbReference type="ARBA" id="ARBA00004729"/>
    </source>
</evidence>
<keyword evidence="9 10" id="KW-0100">Branched-chain amino acid biosynthesis</keyword>
<comment type="pathway">
    <text evidence="3 10">Amino-acid biosynthesis; L-leucine biosynthesis; L-leucine from 3-methyl-2-oxobutanoate: step 2/4.</text>
</comment>
<keyword evidence="13" id="KW-1185">Reference proteome</keyword>
<dbReference type="InterPro" id="IPR015928">
    <property type="entry name" value="Aconitase/3IPM_dehydase_swvl"/>
</dbReference>
<dbReference type="GO" id="GO:0003861">
    <property type="term" value="F:3-isopropylmalate dehydratase activity"/>
    <property type="evidence" value="ECO:0007669"/>
    <property type="project" value="UniProtKB-UniRule"/>
</dbReference>
<feature type="domain" description="Aconitase A/isopropylmalate dehydratase small subunit swivel" evidence="11">
    <location>
        <begin position="1"/>
        <end position="116"/>
    </location>
</feature>
<dbReference type="GO" id="GO:0009316">
    <property type="term" value="C:3-isopropylmalate dehydratase complex"/>
    <property type="evidence" value="ECO:0007669"/>
    <property type="project" value="InterPro"/>
</dbReference>
<dbReference type="UniPathway" id="UPA00048">
    <property type="reaction ID" value="UER00071"/>
</dbReference>
<name>A0A1H1I0I3_9MICC</name>
<reference evidence="12 13" key="1">
    <citation type="submission" date="2016-10" db="EMBL/GenBank/DDBJ databases">
        <authorList>
            <person name="de Groot N.N."/>
        </authorList>
    </citation>
    <scope>NUCLEOTIDE SEQUENCE [LARGE SCALE GENOMIC DNA]</scope>
    <source>
        <strain evidence="12 13">DSM 20117</strain>
    </source>
</reference>
<comment type="subunit">
    <text evidence="5 10">Heterodimer of LeuC and LeuD.</text>
</comment>
<dbReference type="PANTHER" id="PTHR43345">
    <property type="entry name" value="3-ISOPROPYLMALATE DEHYDRATASE SMALL SUBUNIT 2-RELATED-RELATED"/>
    <property type="match status" value="1"/>
</dbReference>
<dbReference type="NCBIfam" id="TIGR00171">
    <property type="entry name" value="leuD"/>
    <property type="match status" value="1"/>
</dbReference>
<dbReference type="EC" id="4.2.1.33" evidence="10"/>
<dbReference type="Gene3D" id="3.20.19.10">
    <property type="entry name" value="Aconitase, domain 4"/>
    <property type="match status" value="1"/>
</dbReference>
<proteinExistence type="inferred from homology"/>
<dbReference type="CDD" id="cd01577">
    <property type="entry name" value="IPMI_Swivel"/>
    <property type="match status" value="1"/>
</dbReference>
<dbReference type="GO" id="GO:0009098">
    <property type="term" value="P:L-leucine biosynthetic process"/>
    <property type="evidence" value="ECO:0007669"/>
    <property type="project" value="UniProtKB-UniRule"/>
</dbReference>
<dbReference type="OrthoDB" id="9777465at2"/>
<dbReference type="InterPro" id="IPR000573">
    <property type="entry name" value="AconitaseA/IPMdHydase_ssu_swvl"/>
</dbReference>
<dbReference type="PANTHER" id="PTHR43345:SF5">
    <property type="entry name" value="3-ISOPROPYLMALATE DEHYDRATASE SMALL SUBUNIT"/>
    <property type="match status" value="1"/>
</dbReference>
<dbReference type="STRING" id="37928.SAMN04489742_4881"/>
<evidence type="ECO:0000256" key="2">
    <source>
        <dbReference type="ARBA" id="ARBA00002695"/>
    </source>
</evidence>
<dbReference type="KEGG" id="acry:AC20117_22640"/>
<comment type="similarity">
    <text evidence="4 10">Belongs to the LeuD family. LeuD type 1 subfamily.</text>
</comment>
<dbReference type="Proteomes" id="UP000181917">
    <property type="component" value="Unassembled WGS sequence"/>
</dbReference>
<dbReference type="SUPFAM" id="SSF52016">
    <property type="entry name" value="LeuD/IlvD-like"/>
    <property type="match status" value="1"/>
</dbReference>
<evidence type="ECO:0000313" key="13">
    <source>
        <dbReference type="Proteomes" id="UP000181917"/>
    </source>
</evidence>
<dbReference type="AlphaFoldDB" id="A0A1H1I0I3"/>
<protein>
    <recommendedName>
        <fullName evidence="10">3-isopropylmalate dehydratase small subunit</fullName>
        <ecNumber evidence="10">4.2.1.33</ecNumber>
    </recommendedName>
    <alternativeName>
        <fullName evidence="10">Alpha-IPM isomerase</fullName>
        <shortName evidence="10">IPMI</shortName>
    </alternativeName>
    <alternativeName>
        <fullName evidence="10">Isopropylmalate isomerase</fullName>
    </alternativeName>
</protein>
<dbReference type="NCBIfam" id="NF002458">
    <property type="entry name" value="PRK01641.1"/>
    <property type="match status" value="1"/>
</dbReference>
<dbReference type="InterPro" id="IPR004431">
    <property type="entry name" value="3-IsopropMal_deHydase_ssu"/>
</dbReference>
<evidence type="ECO:0000256" key="9">
    <source>
        <dbReference type="ARBA" id="ARBA00023304"/>
    </source>
</evidence>
<evidence type="ECO:0000259" key="11">
    <source>
        <dbReference type="Pfam" id="PF00694"/>
    </source>
</evidence>
<keyword evidence="6 10" id="KW-0432">Leucine biosynthesis</keyword>
<keyword evidence="7 10" id="KW-0028">Amino-acid biosynthesis</keyword>
<keyword evidence="8 10" id="KW-0456">Lyase</keyword>
<comment type="catalytic activity">
    <reaction evidence="1 10">
        <text>(2R,3S)-3-isopropylmalate = (2S)-2-isopropylmalate</text>
        <dbReference type="Rhea" id="RHEA:32287"/>
        <dbReference type="ChEBI" id="CHEBI:1178"/>
        <dbReference type="ChEBI" id="CHEBI:35121"/>
        <dbReference type="EC" id="4.2.1.33"/>
    </reaction>
</comment>
<sequence length="200" mass="22589">MEPITTVSGRVMPLDRDDVDTDQIMPKQFLTRVERTGYGEFVFHEWRREQDFVFNDPRFSGATILVAGRNFGSGSSREHAVWGLQQHGFKAVIAPSFSDIFVGNCIQTGLVPVQTDPETCRTLRQIAEDAPETEVIVDLQATEVRWPRGAASFEIDLQSREALMLGLDDVTLILHELDRIRDHEAGRPAWMPHVDRATAQ</sequence>
<gene>
    <name evidence="10" type="primary">leuD</name>
    <name evidence="12" type="ORF">SAMN04489742_4881</name>
</gene>
<dbReference type="HAMAP" id="MF_01031">
    <property type="entry name" value="LeuD_type1"/>
    <property type="match status" value="1"/>
</dbReference>
<evidence type="ECO:0000256" key="8">
    <source>
        <dbReference type="ARBA" id="ARBA00023239"/>
    </source>
</evidence>
<evidence type="ECO:0000256" key="5">
    <source>
        <dbReference type="ARBA" id="ARBA00011271"/>
    </source>
</evidence>
<organism evidence="12 13">
    <name type="scientific">Crystallibacter crystallopoietes</name>
    <dbReference type="NCBI Taxonomy" id="37928"/>
    <lineage>
        <taxon>Bacteria</taxon>
        <taxon>Bacillati</taxon>
        <taxon>Actinomycetota</taxon>
        <taxon>Actinomycetes</taxon>
        <taxon>Micrococcales</taxon>
        <taxon>Micrococcaceae</taxon>
        <taxon>Crystallibacter</taxon>
    </lineage>
</organism>
<evidence type="ECO:0000256" key="4">
    <source>
        <dbReference type="ARBA" id="ARBA00009845"/>
    </source>
</evidence>
<dbReference type="RefSeq" id="WP_074703631.1">
    <property type="nucleotide sequence ID" value="NZ_CP018865.1"/>
</dbReference>
<evidence type="ECO:0000256" key="1">
    <source>
        <dbReference type="ARBA" id="ARBA00000491"/>
    </source>
</evidence>
<evidence type="ECO:0000256" key="6">
    <source>
        <dbReference type="ARBA" id="ARBA00022430"/>
    </source>
</evidence>
<evidence type="ECO:0000256" key="10">
    <source>
        <dbReference type="HAMAP-Rule" id="MF_01031"/>
    </source>
</evidence>